<dbReference type="AlphaFoldDB" id="A0A0E4H5G8"/>
<evidence type="ECO:0000313" key="2">
    <source>
        <dbReference type="EMBL" id="CQR25309.1"/>
    </source>
</evidence>
<keyword evidence="1" id="KW-0812">Transmembrane</keyword>
<feature type="transmembrane region" description="Helical" evidence="1">
    <location>
        <begin position="80"/>
        <end position="99"/>
    </location>
</feature>
<dbReference type="STRING" id="1608583.BN1356_01651"/>
<dbReference type="EMBL" id="CTEN01000003">
    <property type="protein sequence ID" value="CQR25309.1"/>
    <property type="molecule type" value="Genomic_DNA"/>
</dbReference>
<dbReference type="RefSeq" id="WP_093650868.1">
    <property type="nucleotide sequence ID" value="NZ_CTEN01000003.1"/>
</dbReference>
<keyword evidence="1" id="KW-0472">Membrane</keyword>
<protein>
    <submittedName>
        <fullName evidence="2">Uncharacterized protein</fullName>
    </submittedName>
</protein>
<gene>
    <name evidence="2" type="ORF">BN1356_01651</name>
</gene>
<feature type="transmembrane region" description="Helical" evidence="1">
    <location>
        <begin position="105"/>
        <end position="123"/>
    </location>
</feature>
<keyword evidence="1" id="KW-1133">Transmembrane helix</keyword>
<dbReference type="Proteomes" id="UP000198604">
    <property type="component" value="Unassembled WGS sequence"/>
</dbReference>
<feature type="transmembrane region" description="Helical" evidence="1">
    <location>
        <begin position="21"/>
        <end position="38"/>
    </location>
</feature>
<reference evidence="3" key="1">
    <citation type="submission" date="2015-03" db="EMBL/GenBank/DDBJ databases">
        <authorList>
            <person name="Urmite Genomes"/>
        </authorList>
    </citation>
    <scope>NUCLEOTIDE SEQUENCE [LARGE SCALE GENOMIC DNA]</scope>
    <source>
        <strain evidence="3">FF10</strain>
    </source>
</reference>
<proteinExistence type="predicted"/>
<accession>A0A0E4H5G8</accession>
<evidence type="ECO:0000256" key="1">
    <source>
        <dbReference type="SAM" id="Phobius"/>
    </source>
</evidence>
<feature type="transmembrane region" description="Helical" evidence="1">
    <location>
        <begin position="44"/>
        <end position="68"/>
    </location>
</feature>
<name>A0A0E4H5G8_9STRE</name>
<sequence>MKTKWEIFLSQEIATEYKTTVYSLCIFFFYGGYQLIQGRTWADIFILIQMVLFAYVISQIQVLVFQNVDEADHLGGREWLGLFLCSGLYGLFGQVFNWFDRRWDMMIFLVIYMVITHLTIFFTNKIKRHIDSKQLNQQLEQLKKRKETNDDQQCY</sequence>
<dbReference type="OrthoDB" id="2220542at2"/>
<keyword evidence="3" id="KW-1185">Reference proteome</keyword>
<organism evidence="2 3">
    <name type="scientific">Streptococcus varani</name>
    <dbReference type="NCBI Taxonomy" id="1608583"/>
    <lineage>
        <taxon>Bacteria</taxon>
        <taxon>Bacillati</taxon>
        <taxon>Bacillota</taxon>
        <taxon>Bacilli</taxon>
        <taxon>Lactobacillales</taxon>
        <taxon>Streptococcaceae</taxon>
        <taxon>Streptococcus</taxon>
    </lineage>
</organism>
<evidence type="ECO:0000313" key="3">
    <source>
        <dbReference type="Proteomes" id="UP000198604"/>
    </source>
</evidence>